<dbReference type="EMBL" id="KE148149">
    <property type="protein sequence ID" value="EPE08178.1"/>
    <property type="molecule type" value="Genomic_DNA"/>
</dbReference>
<dbReference type="eggNOG" id="ENOG502T75R">
    <property type="taxonomic scope" value="Eukaryota"/>
</dbReference>
<accession>S3CNQ9</accession>
<feature type="transmembrane region" description="Helical" evidence="1">
    <location>
        <begin position="64"/>
        <end position="85"/>
    </location>
</feature>
<dbReference type="AlphaFoldDB" id="S3CNQ9"/>
<dbReference type="OrthoDB" id="4829316at2759"/>
<dbReference type="Proteomes" id="UP000016923">
    <property type="component" value="Unassembled WGS sequence"/>
</dbReference>
<reference evidence="2 3" key="1">
    <citation type="journal article" date="2013" name="BMC Genomics">
        <title>The genome and transcriptome of the pine saprophyte Ophiostoma piceae, and a comparison with the bark beetle-associated pine pathogen Grosmannia clavigera.</title>
        <authorList>
            <person name="Haridas S."/>
            <person name="Wang Y."/>
            <person name="Lim L."/>
            <person name="Massoumi Alamouti S."/>
            <person name="Jackman S."/>
            <person name="Docking R."/>
            <person name="Robertson G."/>
            <person name="Birol I."/>
            <person name="Bohlmann J."/>
            <person name="Breuil C."/>
        </authorList>
    </citation>
    <scope>NUCLEOTIDE SEQUENCE [LARGE SCALE GENOMIC DNA]</scope>
    <source>
        <strain evidence="2 3">UAMH 11346</strain>
    </source>
</reference>
<dbReference type="VEuPathDB" id="FungiDB:F503_00961"/>
<gene>
    <name evidence="2" type="ORF">F503_00961</name>
</gene>
<keyword evidence="3" id="KW-1185">Reference proteome</keyword>
<evidence type="ECO:0000256" key="1">
    <source>
        <dbReference type="SAM" id="Phobius"/>
    </source>
</evidence>
<organism evidence="2 3">
    <name type="scientific">Ophiostoma piceae (strain UAMH 11346)</name>
    <name type="common">Sap stain fungus</name>
    <dbReference type="NCBI Taxonomy" id="1262450"/>
    <lineage>
        <taxon>Eukaryota</taxon>
        <taxon>Fungi</taxon>
        <taxon>Dikarya</taxon>
        <taxon>Ascomycota</taxon>
        <taxon>Pezizomycotina</taxon>
        <taxon>Sordariomycetes</taxon>
        <taxon>Sordariomycetidae</taxon>
        <taxon>Ophiostomatales</taxon>
        <taxon>Ophiostomataceae</taxon>
        <taxon>Ophiostoma</taxon>
    </lineage>
</organism>
<sequence length="90" mass="9872">MSPIIARAAVRNIAATGRRQFSVVQSLRSFARSFEPHVFQRLPNTAKPQAPDYGRLVKRSGTTLAIYFPLAFAILGWPAAAQLSVDGHVH</sequence>
<name>S3CNQ9_OPHP1</name>
<proteinExistence type="predicted"/>
<dbReference type="OMA" id="PYERIPT"/>
<keyword evidence="1" id="KW-0472">Membrane</keyword>
<dbReference type="HOGENOM" id="CLU_164903_0_0_1"/>
<evidence type="ECO:0000313" key="3">
    <source>
        <dbReference type="Proteomes" id="UP000016923"/>
    </source>
</evidence>
<keyword evidence="1" id="KW-1133">Transmembrane helix</keyword>
<protein>
    <submittedName>
        <fullName evidence="2">Uncharacterized protein</fullName>
    </submittedName>
</protein>
<evidence type="ECO:0000313" key="2">
    <source>
        <dbReference type="EMBL" id="EPE08178.1"/>
    </source>
</evidence>
<keyword evidence="1" id="KW-0812">Transmembrane</keyword>